<gene>
    <name evidence="2" type="ORF">EKO22_12010</name>
</gene>
<dbReference type="PANTHER" id="PTHR40076:SF1">
    <property type="entry name" value="MEMBRANE PROTEIN"/>
    <property type="match status" value="1"/>
</dbReference>
<organism evidence="2">
    <name type="scientific">Synechococcus elongatus PCC 11802</name>
    <dbReference type="NCBI Taxonomy" id="2283154"/>
    <lineage>
        <taxon>Bacteria</taxon>
        <taxon>Bacillati</taxon>
        <taxon>Cyanobacteriota</taxon>
        <taxon>Cyanophyceae</taxon>
        <taxon>Synechococcales</taxon>
        <taxon>Synechococcaceae</taxon>
        <taxon>Synechococcus</taxon>
    </lineage>
</organism>
<evidence type="ECO:0008006" key="3">
    <source>
        <dbReference type="Google" id="ProtNLM"/>
    </source>
</evidence>
<keyword evidence="1" id="KW-1133">Transmembrane helix</keyword>
<evidence type="ECO:0000256" key="1">
    <source>
        <dbReference type="SAM" id="Phobius"/>
    </source>
</evidence>
<feature type="transmembrane region" description="Helical" evidence="1">
    <location>
        <begin position="307"/>
        <end position="325"/>
    </location>
</feature>
<feature type="transmembrane region" description="Helical" evidence="1">
    <location>
        <begin position="402"/>
        <end position="422"/>
    </location>
</feature>
<dbReference type="AlphaFoldDB" id="A0AAT9JWU6"/>
<feature type="transmembrane region" description="Helical" evidence="1">
    <location>
        <begin position="345"/>
        <end position="365"/>
    </location>
</feature>
<proteinExistence type="predicted"/>
<reference evidence="2" key="1">
    <citation type="submission" date="2024-01" db="EMBL/GenBank/DDBJ databases">
        <title>Synechococcus elongatus PCC 11802, a close yet different native of Synechococcus elongatus PCC 11801.</title>
        <authorList>
            <person name="Jaiswal D."/>
            <person name="Sengupta A."/>
            <person name="Sengupta S."/>
            <person name="Pakrasi H.B."/>
            <person name="Wangikar P."/>
        </authorList>
    </citation>
    <scope>NUCLEOTIDE SEQUENCE</scope>
    <source>
        <strain evidence="2">PCC 11802</strain>
    </source>
</reference>
<keyword evidence="1" id="KW-0472">Membrane</keyword>
<dbReference type="InterPro" id="IPR010380">
    <property type="entry name" value="DUF975"/>
</dbReference>
<feature type="transmembrane region" description="Helical" evidence="1">
    <location>
        <begin position="282"/>
        <end position="301"/>
    </location>
</feature>
<evidence type="ECO:0000313" key="2">
    <source>
        <dbReference type="EMBL" id="QFZ92946.2"/>
    </source>
</evidence>
<dbReference type="PANTHER" id="PTHR40076">
    <property type="entry name" value="MEMBRANE PROTEIN-RELATED"/>
    <property type="match status" value="1"/>
</dbReference>
<keyword evidence="1" id="KW-0812">Transmembrane</keyword>
<sequence>MALNSSRLARQYKITKTLKSSANNSLYTAESLTRNQSVQILVINLPQNGLNDEQKMKLISLQQFIQTQTENFIPLECLADEGNQLIAVQLFSPMQNLELSPQVKIQTGYQLLLDGLNLIANAQQDQVTLGGLQPQDLLWTGDRLKVFPLGSIFAQLDPKPQFSDISHLASSIIWAMTHIKVLPRGDSHFWQAQVQLEDPWFREMLERLLREEFQFAKDALSALKKPHNKILTVPNTALKDIDSKSNRNQISFSPNNLNGYQSQFLLKSYLLRGLQIFKKQPILFVAYLIFVSLSYIFLSTLGMVGTVIQFLMSGPLLAGFFSAYFKLAKQKSVSLEDFFQGLNHFWHFSLTALLATSIVLTGSFFFIIPGIYFSVAYILALPIVVDRFLHPWSALELSRKSLEYRWSSCLAFLIILSLINYVGFMLNWIVLLFSIPWSVCAIAAAYEDIIGIANFSEDA</sequence>
<feature type="transmembrane region" description="Helical" evidence="1">
    <location>
        <begin position="371"/>
        <end position="390"/>
    </location>
</feature>
<dbReference type="EMBL" id="CP034671">
    <property type="protein sequence ID" value="QFZ92946.2"/>
    <property type="molecule type" value="Genomic_DNA"/>
</dbReference>
<name>A0AAT9JWU6_SYNEL</name>
<dbReference type="RefSeq" id="WP_208678160.1">
    <property type="nucleotide sequence ID" value="NZ_CP034671.2"/>
</dbReference>
<protein>
    <recommendedName>
        <fullName evidence="3">Serine/threonine protein kinase</fullName>
    </recommendedName>
</protein>
<accession>A0AAT9JWU6</accession>